<dbReference type="Pfam" id="PF00078">
    <property type="entry name" value="RVT_1"/>
    <property type="match status" value="1"/>
</dbReference>
<sequence>MRLVSEFHRNGKLTKGLNSTFIALIPKVDSPQRLNDFRPISLVGSLYKILAKVLANRVHLVIGSVIFETQTAFVKDRQILDGILIANEVVDEARRFNKELMLFKVDFEKAYDSVDWVTWMMLWGVCLFRRCGGHGSENVLVRLRRQS</sequence>
<dbReference type="PANTHER" id="PTHR46890:SF48">
    <property type="entry name" value="RNA-DIRECTED DNA POLYMERASE"/>
    <property type="match status" value="1"/>
</dbReference>
<reference evidence="2 3" key="1">
    <citation type="journal article" date="2018" name="Front. Plant Sci.">
        <title>Red Clover (Trifolium pratense) and Zigzag Clover (T. medium) - A Picture of Genomic Similarities and Differences.</title>
        <authorList>
            <person name="Dluhosova J."/>
            <person name="Istvanek J."/>
            <person name="Nedelnik J."/>
            <person name="Repkova J."/>
        </authorList>
    </citation>
    <scope>NUCLEOTIDE SEQUENCE [LARGE SCALE GENOMIC DNA]</scope>
    <source>
        <strain evidence="3">cv. 10/8</strain>
        <tissue evidence="2">Leaf</tissue>
    </source>
</reference>
<keyword evidence="2" id="KW-0675">Receptor</keyword>
<accession>A0A392QDS1</accession>
<dbReference type="PANTHER" id="PTHR46890">
    <property type="entry name" value="NON-LTR RETROLELEMENT REVERSE TRANSCRIPTASE-LIKE PROTEIN-RELATED"/>
    <property type="match status" value="1"/>
</dbReference>
<keyword evidence="3" id="KW-1185">Reference proteome</keyword>
<dbReference type="Proteomes" id="UP000265520">
    <property type="component" value="Unassembled WGS sequence"/>
</dbReference>
<evidence type="ECO:0000313" key="2">
    <source>
        <dbReference type="EMBL" id="MCI21997.1"/>
    </source>
</evidence>
<organism evidence="2 3">
    <name type="scientific">Trifolium medium</name>
    <dbReference type="NCBI Taxonomy" id="97028"/>
    <lineage>
        <taxon>Eukaryota</taxon>
        <taxon>Viridiplantae</taxon>
        <taxon>Streptophyta</taxon>
        <taxon>Embryophyta</taxon>
        <taxon>Tracheophyta</taxon>
        <taxon>Spermatophyta</taxon>
        <taxon>Magnoliopsida</taxon>
        <taxon>eudicotyledons</taxon>
        <taxon>Gunneridae</taxon>
        <taxon>Pentapetalae</taxon>
        <taxon>rosids</taxon>
        <taxon>fabids</taxon>
        <taxon>Fabales</taxon>
        <taxon>Fabaceae</taxon>
        <taxon>Papilionoideae</taxon>
        <taxon>50 kb inversion clade</taxon>
        <taxon>NPAAA clade</taxon>
        <taxon>Hologalegina</taxon>
        <taxon>IRL clade</taxon>
        <taxon>Trifolieae</taxon>
        <taxon>Trifolium</taxon>
    </lineage>
</organism>
<evidence type="ECO:0000259" key="1">
    <source>
        <dbReference type="Pfam" id="PF00078"/>
    </source>
</evidence>
<dbReference type="InterPro" id="IPR052343">
    <property type="entry name" value="Retrotransposon-Effector_Assoc"/>
</dbReference>
<comment type="caution">
    <text evidence="2">The sequence shown here is derived from an EMBL/GenBank/DDBJ whole genome shotgun (WGS) entry which is preliminary data.</text>
</comment>
<protein>
    <submittedName>
        <fullName evidence="2">Cysteine-rich receptor-like protein kinase</fullName>
    </submittedName>
</protein>
<keyword evidence="2" id="KW-0808">Transferase</keyword>
<name>A0A392QDS1_9FABA</name>
<dbReference type="CDD" id="cd01650">
    <property type="entry name" value="RT_nLTR_like"/>
    <property type="match status" value="1"/>
</dbReference>
<dbReference type="GO" id="GO:0016301">
    <property type="term" value="F:kinase activity"/>
    <property type="evidence" value="ECO:0007669"/>
    <property type="project" value="UniProtKB-KW"/>
</dbReference>
<dbReference type="AlphaFoldDB" id="A0A392QDS1"/>
<proteinExistence type="predicted"/>
<keyword evidence="2" id="KW-0418">Kinase</keyword>
<dbReference type="InterPro" id="IPR000477">
    <property type="entry name" value="RT_dom"/>
</dbReference>
<dbReference type="EMBL" id="LXQA010127984">
    <property type="protein sequence ID" value="MCI21997.1"/>
    <property type="molecule type" value="Genomic_DNA"/>
</dbReference>
<evidence type="ECO:0000313" key="3">
    <source>
        <dbReference type="Proteomes" id="UP000265520"/>
    </source>
</evidence>
<feature type="domain" description="Reverse transcriptase" evidence="1">
    <location>
        <begin position="25"/>
        <end position="116"/>
    </location>
</feature>